<name>A0A2K1IEX4_PHYPA</name>
<dbReference type="Proteomes" id="UP000006727">
    <property type="component" value="Chromosome 25"/>
</dbReference>
<protein>
    <submittedName>
        <fullName evidence="1 2">Uncharacterized protein</fullName>
    </submittedName>
</protein>
<dbReference type="PaxDb" id="3218-PP1S129_139V6.1"/>
<dbReference type="Gramene" id="Pp3c25_14970V3.2">
    <property type="protein sequence ID" value="Pp3c25_14970V3.2"/>
    <property type="gene ID" value="Pp3c25_14970"/>
</dbReference>
<dbReference type="EnsemblPlants" id="Pp3c25_14970V3.1">
    <property type="protein sequence ID" value="Pp3c25_14970V3.1"/>
    <property type="gene ID" value="Pp3c25_14970"/>
</dbReference>
<reference evidence="2" key="3">
    <citation type="submission" date="2020-12" db="UniProtKB">
        <authorList>
            <consortium name="EnsemblPlants"/>
        </authorList>
    </citation>
    <scope>IDENTIFICATION</scope>
</reference>
<sequence length="43" mass="4673">MSGRSCGGADPSWAQPWLSAHEFGKFVMGVCVRAVDLEEAYLN</sequence>
<proteinExistence type="predicted"/>
<reference evidence="1 3" key="2">
    <citation type="journal article" date="2018" name="Plant J.">
        <title>The Physcomitrella patens chromosome-scale assembly reveals moss genome structure and evolution.</title>
        <authorList>
            <person name="Lang D."/>
            <person name="Ullrich K.K."/>
            <person name="Murat F."/>
            <person name="Fuchs J."/>
            <person name="Jenkins J."/>
            <person name="Haas F.B."/>
            <person name="Piednoel M."/>
            <person name="Gundlach H."/>
            <person name="Van Bel M."/>
            <person name="Meyberg R."/>
            <person name="Vives C."/>
            <person name="Morata J."/>
            <person name="Symeonidi A."/>
            <person name="Hiss M."/>
            <person name="Muchero W."/>
            <person name="Kamisugi Y."/>
            <person name="Saleh O."/>
            <person name="Blanc G."/>
            <person name="Decker E.L."/>
            <person name="van Gessel N."/>
            <person name="Grimwood J."/>
            <person name="Hayes R.D."/>
            <person name="Graham S.W."/>
            <person name="Gunter L.E."/>
            <person name="McDaniel S.F."/>
            <person name="Hoernstein S.N.W."/>
            <person name="Larsson A."/>
            <person name="Li F.W."/>
            <person name="Perroud P.F."/>
            <person name="Phillips J."/>
            <person name="Ranjan P."/>
            <person name="Rokshar D.S."/>
            <person name="Rothfels C.J."/>
            <person name="Schneider L."/>
            <person name="Shu S."/>
            <person name="Stevenson D.W."/>
            <person name="Thummler F."/>
            <person name="Tillich M."/>
            <person name="Villarreal Aguilar J.C."/>
            <person name="Widiez T."/>
            <person name="Wong G.K."/>
            <person name="Wymore A."/>
            <person name="Zhang Y."/>
            <person name="Zimmer A.D."/>
            <person name="Quatrano R.S."/>
            <person name="Mayer K.F.X."/>
            <person name="Goodstein D."/>
            <person name="Casacuberta J.M."/>
            <person name="Vandepoele K."/>
            <person name="Reski R."/>
            <person name="Cuming A.C."/>
            <person name="Tuskan G.A."/>
            <person name="Maumus F."/>
            <person name="Salse J."/>
            <person name="Schmutz J."/>
            <person name="Rensing S.A."/>
        </authorList>
    </citation>
    <scope>NUCLEOTIDE SEQUENCE [LARGE SCALE GENOMIC DNA]</scope>
    <source>
        <strain evidence="2 3">cv. Gransden 2004</strain>
    </source>
</reference>
<evidence type="ECO:0000313" key="3">
    <source>
        <dbReference type="Proteomes" id="UP000006727"/>
    </source>
</evidence>
<accession>A0A2K1IEX4</accession>
<organism evidence="1">
    <name type="scientific">Physcomitrium patens</name>
    <name type="common">Spreading-leaved earth moss</name>
    <name type="synonym">Physcomitrella patens</name>
    <dbReference type="NCBI Taxonomy" id="3218"/>
    <lineage>
        <taxon>Eukaryota</taxon>
        <taxon>Viridiplantae</taxon>
        <taxon>Streptophyta</taxon>
        <taxon>Embryophyta</taxon>
        <taxon>Bryophyta</taxon>
        <taxon>Bryophytina</taxon>
        <taxon>Bryopsida</taxon>
        <taxon>Funariidae</taxon>
        <taxon>Funariales</taxon>
        <taxon>Funariaceae</taxon>
        <taxon>Physcomitrium</taxon>
    </lineage>
</organism>
<keyword evidence="3" id="KW-1185">Reference proteome</keyword>
<gene>
    <name evidence="1" type="ORF">PHYPA_029977</name>
</gene>
<dbReference type="EMBL" id="ABEU02000025">
    <property type="protein sequence ID" value="PNR27825.1"/>
    <property type="molecule type" value="Genomic_DNA"/>
</dbReference>
<evidence type="ECO:0000313" key="1">
    <source>
        <dbReference type="EMBL" id="PNR27825.1"/>
    </source>
</evidence>
<dbReference type="EnsemblPlants" id="Pp3c25_14970V3.2">
    <property type="protein sequence ID" value="Pp3c25_14970V3.2"/>
    <property type="gene ID" value="Pp3c25_14970"/>
</dbReference>
<reference evidence="1 3" key="1">
    <citation type="journal article" date="2008" name="Science">
        <title>The Physcomitrella genome reveals evolutionary insights into the conquest of land by plants.</title>
        <authorList>
            <person name="Rensing S."/>
            <person name="Lang D."/>
            <person name="Zimmer A."/>
            <person name="Terry A."/>
            <person name="Salamov A."/>
            <person name="Shapiro H."/>
            <person name="Nishiyama T."/>
            <person name="Perroud P.-F."/>
            <person name="Lindquist E."/>
            <person name="Kamisugi Y."/>
            <person name="Tanahashi T."/>
            <person name="Sakakibara K."/>
            <person name="Fujita T."/>
            <person name="Oishi K."/>
            <person name="Shin-I T."/>
            <person name="Kuroki Y."/>
            <person name="Toyoda A."/>
            <person name="Suzuki Y."/>
            <person name="Hashimoto A."/>
            <person name="Yamaguchi K."/>
            <person name="Sugano A."/>
            <person name="Kohara Y."/>
            <person name="Fujiyama A."/>
            <person name="Anterola A."/>
            <person name="Aoki S."/>
            <person name="Ashton N."/>
            <person name="Barbazuk W.B."/>
            <person name="Barker E."/>
            <person name="Bennetzen J."/>
            <person name="Bezanilla M."/>
            <person name="Blankenship R."/>
            <person name="Cho S.H."/>
            <person name="Dutcher S."/>
            <person name="Estelle M."/>
            <person name="Fawcett J.A."/>
            <person name="Gundlach H."/>
            <person name="Hanada K."/>
            <person name="Heyl A."/>
            <person name="Hicks K.A."/>
            <person name="Hugh J."/>
            <person name="Lohr M."/>
            <person name="Mayer K."/>
            <person name="Melkozernov A."/>
            <person name="Murata T."/>
            <person name="Nelson D."/>
            <person name="Pils B."/>
            <person name="Prigge M."/>
            <person name="Reiss B."/>
            <person name="Renner T."/>
            <person name="Rombauts S."/>
            <person name="Rushton P."/>
            <person name="Sanderfoot A."/>
            <person name="Schween G."/>
            <person name="Shiu S.-H."/>
            <person name="Stueber K."/>
            <person name="Theodoulou F.L."/>
            <person name="Tu H."/>
            <person name="Van de Peer Y."/>
            <person name="Verrier P.J."/>
            <person name="Waters E."/>
            <person name="Wood A."/>
            <person name="Yang L."/>
            <person name="Cove D."/>
            <person name="Cuming A."/>
            <person name="Hasebe M."/>
            <person name="Lucas S."/>
            <person name="Mishler D.B."/>
            <person name="Reski R."/>
            <person name="Grigoriev I."/>
            <person name="Quatrano R.S."/>
            <person name="Boore J.L."/>
        </authorList>
    </citation>
    <scope>NUCLEOTIDE SEQUENCE [LARGE SCALE GENOMIC DNA]</scope>
    <source>
        <strain evidence="2 3">cv. Gransden 2004</strain>
    </source>
</reference>
<dbReference type="AlphaFoldDB" id="A0A2K1IEX4"/>
<dbReference type="Gramene" id="Pp3c25_14970V3.1">
    <property type="protein sequence ID" value="Pp3c25_14970V3.1"/>
    <property type="gene ID" value="Pp3c25_14970"/>
</dbReference>
<dbReference type="InParanoid" id="A0A2K1IEX4"/>
<evidence type="ECO:0000313" key="2">
    <source>
        <dbReference type="EnsemblPlants" id="Pp3c25_14970V3.1"/>
    </source>
</evidence>